<organism evidence="1 2">
    <name type="scientific">Bacillus changyiensis</name>
    <dbReference type="NCBI Taxonomy" id="3004103"/>
    <lineage>
        <taxon>Bacteria</taxon>
        <taxon>Bacillati</taxon>
        <taxon>Bacillota</taxon>
        <taxon>Bacilli</taxon>
        <taxon>Bacillales</taxon>
        <taxon>Bacillaceae</taxon>
        <taxon>Bacillus</taxon>
    </lineage>
</organism>
<evidence type="ECO:0000313" key="2">
    <source>
        <dbReference type="Proteomes" id="UP001211894"/>
    </source>
</evidence>
<evidence type="ECO:0000313" key="1">
    <source>
        <dbReference type="EMBL" id="MDA7026944.1"/>
    </source>
</evidence>
<dbReference type="EMBL" id="JAQKAB010000006">
    <property type="protein sequence ID" value="MDA7026944.1"/>
    <property type="molecule type" value="Genomic_DNA"/>
</dbReference>
<reference evidence="1 2" key="1">
    <citation type="submission" date="2023-01" db="EMBL/GenBank/DDBJ databases">
        <title>Bacillus changyiensis sp. nov., isolated from a coastal deposit.</title>
        <authorList>
            <person name="Xiao G."/>
            <person name="Lai Q."/>
            <person name="Hu Z."/>
            <person name="Shao Z."/>
        </authorList>
    </citation>
    <scope>NUCLEOTIDE SEQUENCE [LARGE SCALE GENOMIC DNA]</scope>
    <source>
        <strain evidence="1 2">CLL-7-23</strain>
    </source>
</reference>
<comment type="caution">
    <text evidence="1">The sequence shown here is derived from an EMBL/GenBank/DDBJ whole genome shotgun (WGS) entry which is preliminary data.</text>
</comment>
<accession>A0ABT4X3T6</accession>
<dbReference type="Proteomes" id="UP001211894">
    <property type="component" value="Unassembled WGS sequence"/>
</dbReference>
<protein>
    <submittedName>
        <fullName evidence="1">Uncharacterized protein</fullName>
    </submittedName>
</protein>
<name>A0ABT4X3T6_9BACI</name>
<proteinExistence type="predicted"/>
<dbReference type="RefSeq" id="WP_271340808.1">
    <property type="nucleotide sequence ID" value="NZ_JAQKAB010000006.1"/>
</dbReference>
<sequence>MRRFTFLILGMLTIVLFFQNRYRVLNFVLGQDRIRHYFIHWIMRIPFFRNKFTQPAY</sequence>
<keyword evidence="2" id="KW-1185">Reference proteome</keyword>
<gene>
    <name evidence="1" type="ORF">PJ311_10025</name>
</gene>